<keyword evidence="1" id="KW-1133">Transmembrane helix</keyword>
<keyword evidence="1" id="KW-0472">Membrane</keyword>
<name>X1HTC4_9ZZZZ</name>
<protein>
    <submittedName>
        <fullName evidence="2">Uncharacterized protein</fullName>
    </submittedName>
</protein>
<sequence length="44" mass="5018">MNALKKIDNRLEIYRNKDYDIADIAIVGFIGAIIGVLCMYPFIL</sequence>
<feature type="transmembrane region" description="Helical" evidence="1">
    <location>
        <begin position="21"/>
        <end position="43"/>
    </location>
</feature>
<evidence type="ECO:0000313" key="2">
    <source>
        <dbReference type="EMBL" id="GAH60315.1"/>
    </source>
</evidence>
<comment type="caution">
    <text evidence="2">The sequence shown here is derived from an EMBL/GenBank/DDBJ whole genome shotgun (WGS) entry which is preliminary data.</text>
</comment>
<evidence type="ECO:0000256" key="1">
    <source>
        <dbReference type="SAM" id="Phobius"/>
    </source>
</evidence>
<accession>X1HTC4</accession>
<dbReference type="AlphaFoldDB" id="X1HTC4"/>
<keyword evidence="1" id="KW-0812">Transmembrane</keyword>
<organism evidence="2">
    <name type="scientific">marine sediment metagenome</name>
    <dbReference type="NCBI Taxonomy" id="412755"/>
    <lineage>
        <taxon>unclassified sequences</taxon>
        <taxon>metagenomes</taxon>
        <taxon>ecological metagenomes</taxon>
    </lineage>
</organism>
<dbReference type="EMBL" id="BARU01020107">
    <property type="protein sequence ID" value="GAH60315.1"/>
    <property type="molecule type" value="Genomic_DNA"/>
</dbReference>
<proteinExistence type="predicted"/>
<gene>
    <name evidence="2" type="ORF">S03H2_33052</name>
</gene>
<reference evidence="2" key="1">
    <citation type="journal article" date="2014" name="Front. Microbiol.">
        <title>High frequency of phylogenetically diverse reductive dehalogenase-homologous genes in deep subseafloor sedimentary metagenomes.</title>
        <authorList>
            <person name="Kawai M."/>
            <person name="Futagami T."/>
            <person name="Toyoda A."/>
            <person name="Takaki Y."/>
            <person name="Nishi S."/>
            <person name="Hori S."/>
            <person name="Arai W."/>
            <person name="Tsubouchi T."/>
            <person name="Morono Y."/>
            <person name="Uchiyama I."/>
            <person name="Ito T."/>
            <person name="Fujiyama A."/>
            <person name="Inagaki F."/>
            <person name="Takami H."/>
        </authorList>
    </citation>
    <scope>NUCLEOTIDE SEQUENCE</scope>
    <source>
        <strain evidence="2">Expedition CK06-06</strain>
    </source>
</reference>